<feature type="region of interest" description="Disordered" evidence="4">
    <location>
        <begin position="152"/>
        <end position="179"/>
    </location>
</feature>
<feature type="compositionally biased region" description="Basic and acidic residues" evidence="4">
    <location>
        <begin position="160"/>
        <end position="176"/>
    </location>
</feature>
<dbReference type="Pfam" id="PF12656">
    <property type="entry name" value="G-patch_2"/>
    <property type="match status" value="1"/>
</dbReference>
<dbReference type="InterPro" id="IPR000467">
    <property type="entry name" value="G_patch_dom"/>
</dbReference>
<dbReference type="EMBL" id="KV423973">
    <property type="protein sequence ID" value="KZT56718.1"/>
    <property type="molecule type" value="Genomic_DNA"/>
</dbReference>
<dbReference type="GO" id="GO:0000398">
    <property type="term" value="P:mRNA splicing, via spliceosome"/>
    <property type="evidence" value="ECO:0007669"/>
    <property type="project" value="InterPro"/>
</dbReference>
<accession>A0A165FGN8</accession>
<dbReference type="PANTHER" id="PTHR15818">
    <property type="entry name" value="G PATCH AND KOW-CONTAINING"/>
    <property type="match status" value="1"/>
</dbReference>
<name>A0A165FGN8_9BASI</name>
<gene>
    <name evidence="6" type="ORF">CALCODRAFT_308463</name>
</gene>
<evidence type="ECO:0000259" key="5">
    <source>
        <dbReference type="PROSITE" id="PS50174"/>
    </source>
</evidence>
<dbReference type="GO" id="GO:0003676">
    <property type="term" value="F:nucleic acid binding"/>
    <property type="evidence" value="ECO:0007669"/>
    <property type="project" value="InterPro"/>
</dbReference>
<dbReference type="OrthoDB" id="5577072at2759"/>
<feature type="compositionally biased region" description="Low complexity" evidence="4">
    <location>
        <begin position="13"/>
        <end position="29"/>
    </location>
</feature>
<dbReference type="InterPro" id="IPR026822">
    <property type="entry name" value="Spp2/MOS2_G-patch"/>
</dbReference>
<reference evidence="6 7" key="1">
    <citation type="journal article" date="2016" name="Mol. Biol. Evol.">
        <title>Comparative Genomics of Early-Diverging Mushroom-Forming Fungi Provides Insights into the Origins of Lignocellulose Decay Capabilities.</title>
        <authorList>
            <person name="Nagy L.G."/>
            <person name="Riley R."/>
            <person name="Tritt A."/>
            <person name="Adam C."/>
            <person name="Daum C."/>
            <person name="Floudas D."/>
            <person name="Sun H."/>
            <person name="Yadav J.S."/>
            <person name="Pangilinan J."/>
            <person name="Larsson K.H."/>
            <person name="Matsuura K."/>
            <person name="Barry K."/>
            <person name="Labutti K."/>
            <person name="Kuo R."/>
            <person name="Ohm R.A."/>
            <person name="Bhattacharya S.S."/>
            <person name="Shirouzu T."/>
            <person name="Yoshinaga Y."/>
            <person name="Martin F.M."/>
            <person name="Grigoriev I.V."/>
            <person name="Hibbett D.S."/>
        </authorList>
    </citation>
    <scope>NUCLEOTIDE SEQUENCE [LARGE SCALE GENOMIC DNA]</scope>
    <source>
        <strain evidence="6 7">HHB12733</strain>
    </source>
</reference>
<feature type="compositionally biased region" description="Low complexity" evidence="4">
    <location>
        <begin position="106"/>
        <end position="124"/>
    </location>
</feature>
<evidence type="ECO:0000313" key="7">
    <source>
        <dbReference type="Proteomes" id="UP000076842"/>
    </source>
</evidence>
<dbReference type="PROSITE" id="PS50174">
    <property type="entry name" value="G_PATCH"/>
    <property type="match status" value="1"/>
</dbReference>
<evidence type="ECO:0000256" key="2">
    <source>
        <dbReference type="ARBA" id="ARBA00008576"/>
    </source>
</evidence>
<comment type="similarity">
    <text evidence="2">Belongs to the SPP2 family.</text>
</comment>
<proteinExistence type="inferred from homology"/>
<dbReference type="AlphaFoldDB" id="A0A165FGN8"/>
<dbReference type="Proteomes" id="UP000076842">
    <property type="component" value="Unassembled WGS sequence"/>
</dbReference>
<evidence type="ECO:0000256" key="1">
    <source>
        <dbReference type="ARBA" id="ARBA00004123"/>
    </source>
</evidence>
<evidence type="ECO:0000256" key="3">
    <source>
        <dbReference type="ARBA" id="ARBA00023242"/>
    </source>
</evidence>
<keyword evidence="3" id="KW-0539">Nucleus</keyword>
<sequence>MSQGKLSFTIRRPTPSGSPQVSQPSSRSGLDLERPPTHPTSGGRPVPPGLARSKSSLTSGPSPLAGAKRRFPVAQPDSSDEEGTEDEIITGFDELGVERCATSNVSSRPGRNSPPASSRASKPRQGATAPLVIAPLPNRDWRQSSYAKRAVPDRFLPPGARERAAAEKSGDVDTKDVINSGPQLAGLTLAAPKVEDIKIEEKVEVKVEPDGDTTEVKMEVEETLEQRALRALLTGEDDTPQIAAIPMHTPSETEAYMEDVETRPDTPTMEDYQRVPIEQFGAALLRGMGWKEGQAASRTRTGLAEPWVPKARPAFLGLGAKARPEDTVHKDELPKGRKAAMKYVPLVKRVAEVQPVYY</sequence>
<dbReference type="STRING" id="1353952.A0A165FGN8"/>
<dbReference type="InterPro" id="IPR045166">
    <property type="entry name" value="Spp2-like"/>
</dbReference>
<dbReference type="GO" id="GO:0005681">
    <property type="term" value="C:spliceosomal complex"/>
    <property type="evidence" value="ECO:0007669"/>
    <property type="project" value="TreeGrafter"/>
</dbReference>
<organism evidence="6 7">
    <name type="scientific">Calocera cornea HHB12733</name>
    <dbReference type="NCBI Taxonomy" id="1353952"/>
    <lineage>
        <taxon>Eukaryota</taxon>
        <taxon>Fungi</taxon>
        <taxon>Dikarya</taxon>
        <taxon>Basidiomycota</taxon>
        <taxon>Agaricomycotina</taxon>
        <taxon>Dacrymycetes</taxon>
        <taxon>Dacrymycetales</taxon>
        <taxon>Dacrymycetaceae</taxon>
        <taxon>Calocera</taxon>
    </lineage>
</organism>
<evidence type="ECO:0000313" key="6">
    <source>
        <dbReference type="EMBL" id="KZT56718.1"/>
    </source>
</evidence>
<comment type="subcellular location">
    <subcellularLocation>
        <location evidence="1">Nucleus</location>
    </subcellularLocation>
</comment>
<feature type="region of interest" description="Disordered" evidence="4">
    <location>
        <begin position="1"/>
        <end position="136"/>
    </location>
</feature>
<evidence type="ECO:0000256" key="4">
    <source>
        <dbReference type="SAM" id="MobiDB-lite"/>
    </source>
</evidence>
<dbReference type="InParanoid" id="A0A165FGN8"/>
<keyword evidence="7" id="KW-1185">Reference proteome</keyword>
<protein>
    <recommendedName>
        <fullName evidence="5">G-patch domain-containing protein</fullName>
    </recommendedName>
</protein>
<feature type="domain" description="G-patch" evidence="5">
    <location>
        <begin position="277"/>
        <end position="323"/>
    </location>
</feature>
<feature type="compositionally biased region" description="Acidic residues" evidence="4">
    <location>
        <begin position="78"/>
        <end position="88"/>
    </location>
</feature>
<dbReference type="PANTHER" id="PTHR15818:SF2">
    <property type="entry name" value="G-PATCH DOMAIN AND KOW MOTIFS-CONTAINING PROTEIN"/>
    <property type="match status" value="1"/>
</dbReference>